<keyword evidence="2" id="KW-0489">Methyltransferase</keyword>
<dbReference type="GO" id="GO:0008168">
    <property type="term" value="F:methyltransferase activity"/>
    <property type="evidence" value="ECO:0007669"/>
    <property type="project" value="UniProtKB-KW"/>
</dbReference>
<reference evidence="2 3" key="1">
    <citation type="submission" date="2024-06" db="EMBL/GenBank/DDBJ databases">
        <title>Complete genome of Phlyctema vagabunda strain 19-DSS-EL-015.</title>
        <authorList>
            <person name="Fiorenzani C."/>
        </authorList>
    </citation>
    <scope>NUCLEOTIDE SEQUENCE [LARGE SCALE GENOMIC DNA]</scope>
    <source>
        <strain evidence="2 3">19-DSS-EL-015</strain>
    </source>
</reference>
<keyword evidence="3" id="KW-1185">Reference proteome</keyword>
<proteinExistence type="predicted"/>
<dbReference type="CDD" id="cd02440">
    <property type="entry name" value="AdoMet_MTases"/>
    <property type="match status" value="1"/>
</dbReference>
<evidence type="ECO:0000313" key="3">
    <source>
        <dbReference type="Proteomes" id="UP001629113"/>
    </source>
</evidence>
<evidence type="ECO:0000313" key="2">
    <source>
        <dbReference type="EMBL" id="KAL3424056.1"/>
    </source>
</evidence>
<dbReference type="SUPFAM" id="SSF53335">
    <property type="entry name" value="S-adenosyl-L-methionine-dependent methyltransferases"/>
    <property type="match status" value="1"/>
</dbReference>
<protein>
    <submittedName>
        <fullName evidence="2">Methyltransferase domain-containing protein</fullName>
    </submittedName>
</protein>
<dbReference type="PANTHER" id="PTHR45036">
    <property type="entry name" value="METHYLTRANSFERASE LIKE 7B"/>
    <property type="match status" value="1"/>
</dbReference>
<comment type="caution">
    <text evidence="2">The sequence shown here is derived from an EMBL/GenBank/DDBJ whole genome shotgun (WGS) entry which is preliminary data.</text>
</comment>
<dbReference type="Proteomes" id="UP001629113">
    <property type="component" value="Unassembled WGS sequence"/>
</dbReference>
<dbReference type="InterPro" id="IPR029063">
    <property type="entry name" value="SAM-dependent_MTases_sf"/>
</dbReference>
<keyword evidence="2" id="KW-0808">Transferase</keyword>
<keyword evidence="1" id="KW-0472">Membrane</keyword>
<organism evidence="2 3">
    <name type="scientific">Phlyctema vagabunda</name>
    <dbReference type="NCBI Taxonomy" id="108571"/>
    <lineage>
        <taxon>Eukaryota</taxon>
        <taxon>Fungi</taxon>
        <taxon>Dikarya</taxon>
        <taxon>Ascomycota</taxon>
        <taxon>Pezizomycotina</taxon>
        <taxon>Leotiomycetes</taxon>
        <taxon>Helotiales</taxon>
        <taxon>Dermateaceae</taxon>
        <taxon>Phlyctema</taxon>
    </lineage>
</organism>
<sequence>METSTGGGQSFPVLIRGCDMCGRCMRPSIEWVSPKSPTILYWNFPHPHFLFSFISSFTSSLLFLISIFSMFDTFSKLAMNLIHPLTFMSIAIWYRIKTFFDLLLQFDIRTLASPSRFNRASFAKFWKVYGAAIASPERRATVAPLMAQASGIVIDVGPGTGEWINHFDLAKVTKIYGLEPNVDHHERLRKKIKDSGLSDIYTIVPIGAEDLGTFGIDRGSVDAITSVQSLCSVPNSDTVIKDLYGYLKQGGKWILYEHVVTRQTGVVAWVQCAIDVFWPHLLGGCSITRDTEQYLRDSGDWSSIDVNKAGEEAKYQMLPFFMGVLVK</sequence>
<keyword evidence="1" id="KW-1133">Transmembrane helix</keyword>
<evidence type="ECO:0000256" key="1">
    <source>
        <dbReference type="SAM" id="Phobius"/>
    </source>
</evidence>
<dbReference type="EMBL" id="JBFCZG010000003">
    <property type="protein sequence ID" value="KAL3424056.1"/>
    <property type="molecule type" value="Genomic_DNA"/>
</dbReference>
<dbReference type="PANTHER" id="PTHR45036:SF1">
    <property type="entry name" value="METHYLTRANSFERASE LIKE 7A"/>
    <property type="match status" value="1"/>
</dbReference>
<gene>
    <name evidence="2" type="ORF">PVAG01_03337</name>
</gene>
<feature type="transmembrane region" description="Helical" evidence="1">
    <location>
        <begin position="77"/>
        <end position="96"/>
    </location>
</feature>
<dbReference type="GO" id="GO:0032259">
    <property type="term" value="P:methylation"/>
    <property type="evidence" value="ECO:0007669"/>
    <property type="project" value="UniProtKB-KW"/>
</dbReference>
<keyword evidence="1" id="KW-0812">Transmembrane</keyword>
<name>A0ABR4PMA8_9HELO</name>
<dbReference type="Gene3D" id="3.40.50.150">
    <property type="entry name" value="Vaccinia Virus protein VP39"/>
    <property type="match status" value="1"/>
</dbReference>
<feature type="transmembrane region" description="Helical" evidence="1">
    <location>
        <begin position="49"/>
        <end position="71"/>
    </location>
</feature>
<accession>A0ABR4PMA8</accession>
<dbReference type="InterPro" id="IPR052356">
    <property type="entry name" value="Thiol_S-MT"/>
</dbReference>
<dbReference type="Pfam" id="PF13489">
    <property type="entry name" value="Methyltransf_23"/>
    <property type="match status" value="1"/>
</dbReference>